<proteinExistence type="predicted"/>
<protein>
    <submittedName>
        <fullName evidence="1">DUF1572 domain-containing protein</fullName>
    </submittedName>
</protein>
<dbReference type="InterPro" id="IPR034660">
    <property type="entry name" value="DinB/YfiT-like"/>
</dbReference>
<reference evidence="1 2" key="1">
    <citation type="submission" date="2019-06" db="EMBL/GenBank/DDBJ databases">
        <title>Flavobacterium sp. MaA-Y11 from geoumgang.</title>
        <authorList>
            <person name="Jeong S."/>
        </authorList>
    </citation>
    <scope>NUCLEOTIDE SEQUENCE [LARGE SCALE GENOMIC DNA]</scope>
    <source>
        <strain evidence="1 2">MaA-Y11</strain>
    </source>
</reference>
<dbReference type="AlphaFoldDB" id="A0A501Q4H8"/>
<keyword evidence="2" id="KW-1185">Reference proteome</keyword>
<organism evidence="1 2">
    <name type="scientific">Flavobacterium microcysteis</name>
    <dbReference type="NCBI Taxonomy" id="2596891"/>
    <lineage>
        <taxon>Bacteria</taxon>
        <taxon>Pseudomonadati</taxon>
        <taxon>Bacteroidota</taxon>
        <taxon>Flavobacteriia</taxon>
        <taxon>Flavobacteriales</taxon>
        <taxon>Flavobacteriaceae</taxon>
        <taxon>Flavobacterium</taxon>
    </lineage>
</organism>
<dbReference type="EMBL" id="VFJE01000055">
    <property type="protein sequence ID" value="TPD67265.1"/>
    <property type="molecule type" value="Genomic_DNA"/>
</dbReference>
<name>A0A501Q4H8_9FLAO</name>
<sequence>MKPTEQIAKHFRDIHFGGNWTYSNLKDNLKDVTWQQATTKVSSLNTIAALVFHMNYYVSAVLKVLRGGPLEAKDIYSFDHPPIESEEDWNKLLEKTWNDAENFAKLIEQFPEEKLWETFINDDYGNYYRNFHGIIEHNHYHLGQVAIIKKLIMTENKQT</sequence>
<dbReference type="Gene3D" id="1.20.120.450">
    <property type="entry name" value="dinb family like domain"/>
    <property type="match status" value="1"/>
</dbReference>
<reference evidence="1 2" key="2">
    <citation type="submission" date="2019-06" db="EMBL/GenBank/DDBJ databases">
        <authorList>
            <person name="Seo Y."/>
        </authorList>
    </citation>
    <scope>NUCLEOTIDE SEQUENCE [LARGE SCALE GENOMIC DNA]</scope>
    <source>
        <strain evidence="1 2">MaA-Y11</strain>
    </source>
</reference>
<dbReference type="OrthoDB" id="9814103at2"/>
<comment type="caution">
    <text evidence="1">The sequence shown here is derived from an EMBL/GenBank/DDBJ whole genome shotgun (WGS) entry which is preliminary data.</text>
</comment>
<gene>
    <name evidence="1" type="ORF">FJA49_13400</name>
</gene>
<dbReference type="SUPFAM" id="SSF109854">
    <property type="entry name" value="DinB/YfiT-like putative metalloenzymes"/>
    <property type="match status" value="1"/>
</dbReference>
<dbReference type="RefSeq" id="WP_140001423.1">
    <property type="nucleotide sequence ID" value="NZ_VFJE01000055.1"/>
</dbReference>
<accession>A0A501Q4H8</accession>
<evidence type="ECO:0000313" key="1">
    <source>
        <dbReference type="EMBL" id="TPD67265.1"/>
    </source>
</evidence>
<evidence type="ECO:0000313" key="2">
    <source>
        <dbReference type="Proteomes" id="UP000319175"/>
    </source>
</evidence>
<dbReference type="Proteomes" id="UP000319175">
    <property type="component" value="Unassembled WGS sequence"/>
</dbReference>